<keyword evidence="7 10" id="KW-1133">Transmembrane helix</keyword>
<dbReference type="PANTHER" id="PTHR43823:SF3">
    <property type="entry name" value="MULTIDRUG EXPORT PROTEIN MEPA"/>
    <property type="match status" value="1"/>
</dbReference>
<gene>
    <name evidence="11" type="ORF">NZH93_17570</name>
</gene>
<dbReference type="InterPro" id="IPR002528">
    <property type="entry name" value="MATE_fam"/>
</dbReference>
<dbReference type="GO" id="GO:0005886">
    <property type="term" value="C:plasma membrane"/>
    <property type="evidence" value="ECO:0007669"/>
    <property type="project" value="UniProtKB-SubCell"/>
</dbReference>
<protein>
    <recommendedName>
        <fullName evidence="3">Multidrug export protein MepA</fullName>
    </recommendedName>
</protein>
<feature type="transmembrane region" description="Helical" evidence="10">
    <location>
        <begin position="193"/>
        <end position="214"/>
    </location>
</feature>
<dbReference type="PIRSF" id="PIRSF006603">
    <property type="entry name" value="DinF"/>
    <property type="match status" value="1"/>
</dbReference>
<keyword evidence="12" id="KW-1185">Reference proteome</keyword>
<comment type="similarity">
    <text evidence="2">Belongs to the multi antimicrobial extrusion (MATE) (TC 2.A.66.1) family. MepA subfamily.</text>
</comment>
<dbReference type="Proteomes" id="UP001141259">
    <property type="component" value="Unassembled WGS sequence"/>
</dbReference>
<keyword evidence="5" id="KW-1003">Cell membrane</keyword>
<keyword evidence="9" id="KW-0046">Antibiotic resistance</keyword>
<evidence type="ECO:0000256" key="8">
    <source>
        <dbReference type="ARBA" id="ARBA00023136"/>
    </source>
</evidence>
<keyword evidence="4" id="KW-0813">Transport</keyword>
<evidence type="ECO:0000313" key="11">
    <source>
        <dbReference type="EMBL" id="MCS7478673.1"/>
    </source>
</evidence>
<dbReference type="GO" id="GO:0046677">
    <property type="term" value="P:response to antibiotic"/>
    <property type="evidence" value="ECO:0007669"/>
    <property type="project" value="UniProtKB-KW"/>
</dbReference>
<evidence type="ECO:0000256" key="3">
    <source>
        <dbReference type="ARBA" id="ARBA00022106"/>
    </source>
</evidence>
<feature type="transmembrane region" description="Helical" evidence="10">
    <location>
        <begin position="17"/>
        <end position="37"/>
    </location>
</feature>
<feature type="transmembrane region" description="Helical" evidence="10">
    <location>
        <begin position="57"/>
        <end position="80"/>
    </location>
</feature>
<feature type="transmembrane region" description="Helical" evidence="10">
    <location>
        <begin position="168"/>
        <end position="187"/>
    </location>
</feature>
<dbReference type="RefSeq" id="WP_259624175.1">
    <property type="nucleotide sequence ID" value="NZ_JANYMP010000007.1"/>
</dbReference>
<dbReference type="InterPro" id="IPR048279">
    <property type="entry name" value="MdtK-like"/>
</dbReference>
<feature type="transmembrane region" description="Helical" evidence="10">
    <location>
        <begin position="265"/>
        <end position="287"/>
    </location>
</feature>
<evidence type="ECO:0000256" key="1">
    <source>
        <dbReference type="ARBA" id="ARBA00004651"/>
    </source>
</evidence>
<reference evidence="11" key="1">
    <citation type="submission" date="2022-08" db="EMBL/GenBank/DDBJ databases">
        <authorList>
            <person name="Tistechok S."/>
            <person name="Samborskyy M."/>
            <person name="Roman I."/>
        </authorList>
    </citation>
    <scope>NUCLEOTIDE SEQUENCE</scope>
    <source>
        <strain evidence="11">DSM 103496</strain>
    </source>
</reference>
<dbReference type="GO" id="GO:0015297">
    <property type="term" value="F:antiporter activity"/>
    <property type="evidence" value="ECO:0007669"/>
    <property type="project" value="InterPro"/>
</dbReference>
<dbReference type="GO" id="GO:0042910">
    <property type="term" value="F:xenobiotic transmembrane transporter activity"/>
    <property type="evidence" value="ECO:0007669"/>
    <property type="project" value="InterPro"/>
</dbReference>
<accession>A0A9X2VNV5</accession>
<feature type="transmembrane region" description="Helical" evidence="10">
    <location>
        <begin position="92"/>
        <end position="117"/>
    </location>
</feature>
<dbReference type="CDD" id="cd13143">
    <property type="entry name" value="MATE_MepA_like"/>
    <property type="match status" value="1"/>
</dbReference>
<dbReference type="InterPro" id="IPR045070">
    <property type="entry name" value="MATE_MepA-like"/>
</dbReference>
<evidence type="ECO:0000256" key="7">
    <source>
        <dbReference type="ARBA" id="ARBA00022989"/>
    </source>
</evidence>
<feature type="transmembrane region" description="Helical" evidence="10">
    <location>
        <begin position="324"/>
        <end position="346"/>
    </location>
</feature>
<feature type="transmembrane region" description="Helical" evidence="10">
    <location>
        <begin position="235"/>
        <end position="259"/>
    </location>
</feature>
<feature type="transmembrane region" description="Helical" evidence="10">
    <location>
        <begin position="358"/>
        <end position="379"/>
    </location>
</feature>
<dbReference type="InterPro" id="IPR051327">
    <property type="entry name" value="MATE_MepA_subfamily"/>
</dbReference>
<evidence type="ECO:0000256" key="9">
    <source>
        <dbReference type="ARBA" id="ARBA00023251"/>
    </source>
</evidence>
<dbReference type="AlphaFoldDB" id="A0A9X2VNV5"/>
<feature type="transmembrane region" description="Helical" evidence="10">
    <location>
        <begin position="386"/>
        <end position="410"/>
    </location>
</feature>
<comment type="caution">
    <text evidence="11">The sequence shown here is derived from an EMBL/GenBank/DDBJ whole genome shotgun (WGS) entry which is preliminary data.</text>
</comment>
<dbReference type="Pfam" id="PF01554">
    <property type="entry name" value="MatE"/>
    <property type="match status" value="2"/>
</dbReference>
<sequence length="456" mass="47624">MNADQAAALGTRPVGPLLWSSSFQSTIAVATYGIYALTNAWFVSRGVGSIAFAAVNLVAPVLMILGAVTTTVGAGGASLVSRSLGLGDLRQAARATGTAFVVYWATALVITVVGLVFLDPLLTLLGATDETRGYAHVYGAVILAGSITATGFSSLVRAEGRMRFATMLWVVPVVCQIVLDPVLIFGFDLGVLGAALGTVGGQAVSMGMSLWFFFVQRDRPYRVALADLRPHGPTLRKLVAVGAPSFLGGFGATLVVALVNNLLVVLGGPVLMSAYAICARIGTFVLMPQLGISQGMQPLIGYNAGRGLTDRVDRTRTLAVRASLAYGTVACLAVLVTAGPLVGVFTDDPAVRDAATDALRVLALAYPLAGVAILVSAYFQAIGRALPSYVISIGSIIAIRVPVLLVFGLFGVGWLWVSFPVAELVAAVAALTILRVLGGDRAAWRPPPFRRRVRRR</sequence>
<evidence type="ECO:0000256" key="6">
    <source>
        <dbReference type="ARBA" id="ARBA00022692"/>
    </source>
</evidence>
<feature type="transmembrane region" description="Helical" evidence="10">
    <location>
        <begin position="137"/>
        <end position="156"/>
    </location>
</feature>
<name>A0A9X2VNV5_9PSEU</name>
<dbReference type="PANTHER" id="PTHR43823">
    <property type="entry name" value="SPORULATION PROTEIN YKVU"/>
    <property type="match status" value="1"/>
</dbReference>
<organism evidence="11 12">
    <name type="scientific">Umezawaea endophytica</name>
    <dbReference type="NCBI Taxonomy" id="1654476"/>
    <lineage>
        <taxon>Bacteria</taxon>
        <taxon>Bacillati</taxon>
        <taxon>Actinomycetota</taxon>
        <taxon>Actinomycetes</taxon>
        <taxon>Pseudonocardiales</taxon>
        <taxon>Pseudonocardiaceae</taxon>
        <taxon>Umezawaea</taxon>
    </lineage>
</organism>
<evidence type="ECO:0000256" key="4">
    <source>
        <dbReference type="ARBA" id="ARBA00022448"/>
    </source>
</evidence>
<comment type="subcellular location">
    <subcellularLocation>
        <location evidence="1">Cell membrane</location>
        <topology evidence="1">Multi-pass membrane protein</topology>
    </subcellularLocation>
</comment>
<evidence type="ECO:0000256" key="5">
    <source>
        <dbReference type="ARBA" id="ARBA00022475"/>
    </source>
</evidence>
<keyword evidence="6 10" id="KW-0812">Transmembrane</keyword>
<feature type="transmembrane region" description="Helical" evidence="10">
    <location>
        <begin position="416"/>
        <end position="437"/>
    </location>
</feature>
<proteinExistence type="inferred from homology"/>
<dbReference type="EMBL" id="JANYMP010000007">
    <property type="protein sequence ID" value="MCS7478673.1"/>
    <property type="molecule type" value="Genomic_DNA"/>
</dbReference>
<keyword evidence="8 10" id="KW-0472">Membrane</keyword>
<dbReference type="NCBIfam" id="TIGR00797">
    <property type="entry name" value="matE"/>
    <property type="match status" value="1"/>
</dbReference>
<evidence type="ECO:0000313" key="12">
    <source>
        <dbReference type="Proteomes" id="UP001141259"/>
    </source>
</evidence>
<evidence type="ECO:0000256" key="2">
    <source>
        <dbReference type="ARBA" id="ARBA00008417"/>
    </source>
</evidence>
<evidence type="ECO:0000256" key="10">
    <source>
        <dbReference type="SAM" id="Phobius"/>
    </source>
</evidence>